<dbReference type="AlphaFoldDB" id="A0A1Y5HXX3"/>
<evidence type="ECO:0000256" key="3">
    <source>
        <dbReference type="SAM" id="MobiDB-lite"/>
    </source>
</evidence>
<evidence type="ECO:0000313" key="4">
    <source>
        <dbReference type="EMBL" id="OUS40764.1"/>
    </source>
</evidence>
<dbReference type="Gene3D" id="3.30.70.260">
    <property type="match status" value="1"/>
</dbReference>
<name>A0A1Y5HXX3_OLEAN</name>
<accession>A0A1Y5HXX3</accession>
<comment type="similarity">
    <text evidence="1 2">Belongs to the UPF0250 family.</text>
</comment>
<comment type="caution">
    <text evidence="4">The sequence shown here is derived from an EMBL/GenBank/DDBJ whole genome shotgun (WGS) entry which is preliminary data.</text>
</comment>
<dbReference type="HAMAP" id="MF_00659">
    <property type="entry name" value="UPF0250"/>
    <property type="match status" value="1"/>
</dbReference>
<gene>
    <name evidence="4" type="ORF">A9R00_04370</name>
</gene>
<dbReference type="EMBL" id="MABE01000255">
    <property type="protein sequence ID" value="OUS40764.1"/>
    <property type="molecule type" value="Genomic_DNA"/>
</dbReference>
<dbReference type="Pfam" id="PF04359">
    <property type="entry name" value="DUF493"/>
    <property type="match status" value="1"/>
</dbReference>
<feature type="region of interest" description="Disordered" evidence="3">
    <location>
        <begin position="1"/>
        <end position="21"/>
    </location>
</feature>
<reference evidence="5" key="1">
    <citation type="journal article" date="2017" name="Proc. Natl. Acad. Sci. U.S.A.">
        <title>Simulation of Deepwater Horizon oil plume reveals substrate specialization within a complex community of hydrocarbon degraders.</title>
        <authorList>
            <person name="Hu P."/>
            <person name="Dubinsky E.A."/>
            <person name="Probst A.J."/>
            <person name="Wang J."/>
            <person name="Sieber C.M.K."/>
            <person name="Tom L.M."/>
            <person name="Gardinali P."/>
            <person name="Banfield J.F."/>
            <person name="Atlas R.M."/>
            <person name="Andersen G.L."/>
        </authorList>
    </citation>
    <scope>NUCLEOTIDE SEQUENCE [LARGE SCALE GENOMIC DNA]</scope>
</reference>
<dbReference type="InterPro" id="IPR007454">
    <property type="entry name" value="UPF0250_YbeD-like"/>
</dbReference>
<dbReference type="PANTHER" id="PTHR38036">
    <property type="entry name" value="UPF0250 PROTEIN YBED"/>
    <property type="match status" value="1"/>
</dbReference>
<dbReference type="InterPro" id="IPR027471">
    <property type="entry name" value="YbeD-like_sf"/>
</dbReference>
<dbReference type="SUPFAM" id="SSF117991">
    <property type="entry name" value="YbeD/HP0495-like"/>
    <property type="match status" value="1"/>
</dbReference>
<sequence length="105" mass="11513">MPIKSTLPKGALSGNKTPKDAPKIEFPCANYPVKVVGQCIAGYDTIVIEVMRRYDPSLDISKVHAKDSAKGTFRSITLYINATGKDQLEKLHAELTSLDCVKMVM</sequence>
<dbReference type="PANTHER" id="PTHR38036:SF1">
    <property type="entry name" value="UPF0250 PROTEIN YBED"/>
    <property type="match status" value="1"/>
</dbReference>
<evidence type="ECO:0000313" key="5">
    <source>
        <dbReference type="Proteomes" id="UP000227088"/>
    </source>
</evidence>
<dbReference type="GO" id="GO:0005829">
    <property type="term" value="C:cytosol"/>
    <property type="evidence" value="ECO:0007669"/>
    <property type="project" value="TreeGrafter"/>
</dbReference>
<proteinExistence type="inferred from homology"/>
<protein>
    <recommendedName>
        <fullName evidence="2">UPF0250 protein A9R00_04370</fullName>
    </recommendedName>
</protein>
<organism evidence="4 5">
    <name type="scientific">Oleispira antarctica</name>
    <dbReference type="NCBI Taxonomy" id="188908"/>
    <lineage>
        <taxon>Bacteria</taxon>
        <taxon>Pseudomonadati</taxon>
        <taxon>Pseudomonadota</taxon>
        <taxon>Gammaproteobacteria</taxon>
        <taxon>Oceanospirillales</taxon>
        <taxon>Oceanospirillaceae</taxon>
        <taxon>Oleispira</taxon>
    </lineage>
</organism>
<dbReference type="Proteomes" id="UP000227088">
    <property type="component" value="Unassembled WGS sequence"/>
</dbReference>
<evidence type="ECO:0000256" key="1">
    <source>
        <dbReference type="ARBA" id="ARBA00008460"/>
    </source>
</evidence>
<evidence type="ECO:0000256" key="2">
    <source>
        <dbReference type="HAMAP-Rule" id="MF_00659"/>
    </source>
</evidence>